<sequence length="113" mass="12245">MNVVTAQAFLQGTSQNECFYVGFLKLNGGWIPLCALKDPETSTTLDMIYVSRSYDPMAALTSAYAEKVAAVEQTFVQFLMPEEIRNLVDRYALGFVAEIAHEEGCGCGCGCGG</sequence>
<evidence type="ECO:0000313" key="1">
    <source>
        <dbReference type="EMBL" id="HFK97337.1"/>
    </source>
</evidence>
<comment type="caution">
    <text evidence="1">The sequence shown here is derived from an EMBL/GenBank/DDBJ whole genome shotgun (WGS) entry which is preliminary data.</text>
</comment>
<name>A0A831ZYD8_9BACT</name>
<dbReference type="AlphaFoldDB" id="A0A831ZYD8"/>
<accession>A0A831ZYD8</accession>
<dbReference type="EMBL" id="DSTK01000025">
    <property type="protein sequence ID" value="HFK97337.1"/>
    <property type="molecule type" value="Genomic_DNA"/>
</dbReference>
<gene>
    <name evidence="1" type="ORF">ENS06_08435</name>
</gene>
<protein>
    <submittedName>
        <fullName evidence="1">Uncharacterized protein</fullName>
    </submittedName>
</protein>
<organism evidence="1">
    <name type="scientific">Desulfacinum infernum</name>
    <dbReference type="NCBI Taxonomy" id="35837"/>
    <lineage>
        <taxon>Bacteria</taxon>
        <taxon>Pseudomonadati</taxon>
        <taxon>Thermodesulfobacteriota</taxon>
        <taxon>Syntrophobacteria</taxon>
        <taxon>Syntrophobacterales</taxon>
        <taxon>Syntrophobacteraceae</taxon>
        <taxon>Desulfacinum</taxon>
    </lineage>
</organism>
<reference evidence="1" key="1">
    <citation type="journal article" date="2020" name="mSystems">
        <title>Genome- and Community-Level Interaction Insights into Carbon Utilization and Element Cycling Functions of Hydrothermarchaeota in Hydrothermal Sediment.</title>
        <authorList>
            <person name="Zhou Z."/>
            <person name="Liu Y."/>
            <person name="Xu W."/>
            <person name="Pan J."/>
            <person name="Luo Z.H."/>
            <person name="Li M."/>
        </authorList>
    </citation>
    <scope>NUCLEOTIDE SEQUENCE [LARGE SCALE GENOMIC DNA]</scope>
    <source>
        <strain evidence="1">SpSt-456</strain>
    </source>
</reference>
<proteinExistence type="predicted"/>